<dbReference type="InterPro" id="IPR015915">
    <property type="entry name" value="Kelch-typ_b-propeller"/>
</dbReference>
<evidence type="ECO:0000256" key="2">
    <source>
        <dbReference type="ARBA" id="ARBA00022737"/>
    </source>
</evidence>
<dbReference type="AlphaFoldDB" id="A0A6P3WEQ1"/>
<dbReference type="SMART" id="SM00612">
    <property type="entry name" value="Kelch"/>
    <property type="match status" value="2"/>
</dbReference>
<dbReference type="RefSeq" id="XP_012696488.2">
    <property type="nucleotide sequence ID" value="XM_012841034.3"/>
</dbReference>
<feature type="region of interest" description="Disordered" evidence="3">
    <location>
        <begin position="388"/>
        <end position="408"/>
    </location>
</feature>
<evidence type="ECO:0000256" key="1">
    <source>
        <dbReference type="ARBA" id="ARBA00022441"/>
    </source>
</evidence>
<reference evidence="5" key="1">
    <citation type="submission" date="2025-08" db="UniProtKB">
        <authorList>
            <consortium name="RefSeq"/>
        </authorList>
    </citation>
    <scope>IDENTIFICATION</scope>
</reference>
<evidence type="ECO:0000256" key="3">
    <source>
        <dbReference type="SAM" id="MobiDB-lite"/>
    </source>
</evidence>
<evidence type="ECO:0000313" key="4">
    <source>
        <dbReference type="Proteomes" id="UP000515152"/>
    </source>
</evidence>
<dbReference type="PANTHER" id="PTHR45972">
    <property type="entry name" value="BTB_2 DOMAIN-CONTAINING PROTEIN"/>
    <property type="match status" value="1"/>
</dbReference>
<sequence length="867" mass="94273">MPTVDVPGARLDMQLLGKLTLSVATVLFISWAYRFYSSRGRRQGQVQQNGAVAGTPPPPSSSSSPPPPPPPPSSPSPSSLINNHASGSAPKRCSSCRMELRPRGKVTPETTAGDGCSGRQVLKISVCSAATPDRGDAHRGELPNRAPDFAAVQQIMTTAASVSEERGRGTREECSSVMGEAEKTAEANKLATTLSPPSVAKNGSASPTRRLSPCPASPTGRLSPCPASPTGRLSPCPASPAGRLSPCPTSPSGRRSPCLLKKLDGAVEVGRELIQDLNHKGNFSSFQSKAEVKVEEANLVLEGPREGNVVRGKIYDYYVESSSHSISDINSPRSPTSIHYDSGARLQPHPITLVTRHSNSSNSNEFPRTPSPISPPMIIRDLVFTQGSVDAGQSPSSPRPSPHSQPQRGLIRKDSYLMAAANLELQSPCLTVKASDPPHSHSPAPLSADIPSSSISLTAPDKDTLGPGEFADEPSLETVAGAKFVHIPLESLASADWESLTGKLDLGNCLEALSLAKKHGHSALQQASLRVMSDNYLQVLRDPGLYGRLRAGDREQIQRLRIRGRRCLMVADMESPDWSRRSSTQTKESPQMSGRLYYYDDYKDTWHHQCDIPPEVVSVGSAMCTMDNYLFVAVGCQGSDRAMVPSRKVFCFNPVTSIWSEICPMNEARPHCKLVALQGHVYAIGGECLSTVERYDPRADRWSFVAPLPNDTFAVAHHATACNGELFVSGGTLRYTLLRYNPKSNIWRKGLIMGNKERTTEMVAVRSFLYRFDVNPTFGINVYRYHAVARLWYECCTKRFPHCPAFQCVTMGDVIYCVSRQFTMRFLADEVSPSFVAEDLSVPTNAKGILFPFVLALPDKHTLQTSV</sequence>
<dbReference type="InterPro" id="IPR006652">
    <property type="entry name" value="Kelch_1"/>
</dbReference>
<dbReference type="GeneID" id="105912119"/>
<dbReference type="Gene3D" id="2.120.10.80">
    <property type="entry name" value="Kelch-type beta propeller"/>
    <property type="match status" value="1"/>
</dbReference>
<gene>
    <name evidence="5" type="primary">klhdc7a</name>
</gene>
<dbReference type="OrthoDB" id="45365at2759"/>
<accession>A0A6P3WEQ1</accession>
<feature type="compositionally biased region" description="Polar residues" evidence="3">
    <location>
        <begin position="190"/>
        <end position="209"/>
    </location>
</feature>
<dbReference type="Pfam" id="PF01344">
    <property type="entry name" value="Kelch_1"/>
    <property type="match status" value="2"/>
</dbReference>
<feature type="region of interest" description="Disordered" evidence="3">
    <location>
        <begin position="159"/>
        <end position="258"/>
    </location>
</feature>
<feature type="compositionally biased region" description="Pro residues" evidence="3">
    <location>
        <begin position="55"/>
        <end position="75"/>
    </location>
</feature>
<proteinExistence type="predicted"/>
<feature type="compositionally biased region" description="Polar residues" evidence="3">
    <location>
        <begin position="355"/>
        <end position="366"/>
    </location>
</feature>
<dbReference type="PANTHER" id="PTHR45972:SF1">
    <property type="entry name" value="KELCH DOMAIN-CONTAINING PROTEIN 7A"/>
    <property type="match status" value="1"/>
</dbReference>
<protein>
    <submittedName>
        <fullName evidence="5">Kelch domain-containing protein 7A</fullName>
    </submittedName>
</protein>
<feature type="region of interest" description="Disordered" evidence="3">
    <location>
        <begin position="42"/>
        <end position="96"/>
    </location>
</feature>
<organism evidence="4 5">
    <name type="scientific">Clupea harengus</name>
    <name type="common">Atlantic herring</name>
    <dbReference type="NCBI Taxonomy" id="7950"/>
    <lineage>
        <taxon>Eukaryota</taxon>
        <taxon>Metazoa</taxon>
        <taxon>Chordata</taxon>
        <taxon>Craniata</taxon>
        <taxon>Vertebrata</taxon>
        <taxon>Euteleostomi</taxon>
        <taxon>Actinopterygii</taxon>
        <taxon>Neopterygii</taxon>
        <taxon>Teleostei</taxon>
        <taxon>Clupei</taxon>
        <taxon>Clupeiformes</taxon>
        <taxon>Clupeoidei</taxon>
        <taxon>Clupeidae</taxon>
        <taxon>Clupea</taxon>
    </lineage>
</organism>
<keyword evidence="2" id="KW-0677">Repeat</keyword>
<feature type="compositionally biased region" description="Basic and acidic residues" evidence="3">
    <location>
        <begin position="163"/>
        <end position="186"/>
    </location>
</feature>
<feature type="region of interest" description="Disordered" evidence="3">
    <location>
        <begin position="431"/>
        <end position="460"/>
    </location>
</feature>
<dbReference type="CTD" id="127707"/>
<dbReference type="Proteomes" id="UP000515152">
    <property type="component" value="Chromosome 5"/>
</dbReference>
<name>A0A6P3WEQ1_CLUHA</name>
<evidence type="ECO:0000313" key="5">
    <source>
        <dbReference type="RefSeq" id="XP_012696488.2"/>
    </source>
</evidence>
<dbReference type="KEGG" id="char:105912119"/>
<dbReference type="SUPFAM" id="SSF117281">
    <property type="entry name" value="Kelch motif"/>
    <property type="match status" value="1"/>
</dbReference>
<dbReference type="InterPro" id="IPR052310">
    <property type="entry name" value="Kelch/BTB_domain_protein"/>
</dbReference>
<keyword evidence="1" id="KW-0880">Kelch repeat</keyword>
<keyword evidence="4" id="KW-1185">Reference proteome</keyword>
<feature type="compositionally biased region" description="Low complexity" evidence="3">
    <location>
        <begin position="434"/>
        <end position="449"/>
    </location>
</feature>
<feature type="region of interest" description="Disordered" evidence="3">
    <location>
        <begin position="354"/>
        <end position="376"/>
    </location>
</feature>
<feature type="compositionally biased region" description="Low complexity" evidence="3">
    <location>
        <begin position="43"/>
        <end position="54"/>
    </location>
</feature>